<proteinExistence type="predicted"/>
<feature type="chain" id="PRO_5004353983" evidence="1">
    <location>
        <begin position="21"/>
        <end position="98"/>
    </location>
</feature>
<dbReference type="OrthoDB" id="4383396at2759"/>
<evidence type="ECO:0000313" key="3">
    <source>
        <dbReference type="Proteomes" id="UP000016935"/>
    </source>
</evidence>
<dbReference type="HOGENOM" id="CLU_2334959_0_0_1"/>
<keyword evidence="1" id="KW-0732">Signal</keyword>
<dbReference type="Proteomes" id="UP000016935">
    <property type="component" value="Unassembled WGS sequence"/>
</dbReference>
<reference evidence="2 3" key="2">
    <citation type="journal article" date="2013" name="PLoS Genet.">
        <title>Comparative genome structure, secondary metabolite, and effector coding capacity across Cochliobolus pathogens.</title>
        <authorList>
            <person name="Condon B.J."/>
            <person name="Leng Y."/>
            <person name="Wu D."/>
            <person name="Bushley K.E."/>
            <person name="Ohm R.A."/>
            <person name="Otillar R."/>
            <person name="Martin J."/>
            <person name="Schackwitz W."/>
            <person name="Grimwood J."/>
            <person name="MohdZainudin N."/>
            <person name="Xue C."/>
            <person name="Wang R."/>
            <person name="Manning V.A."/>
            <person name="Dhillon B."/>
            <person name="Tu Z.J."/>
            <person name="Steffenson B.J."/>
            <person name="Salamov A."/>
            <person name="Sun H."/>
            <person name="Lowry S."/>
            <person name="LaButti K."/>
            <person name="Han J."/>
            <person name="Copeland A."/>
            <person name="Lindquist E."/>
            <person name="Barry K."/>
            <person name="Schmutz J."/>
            <person name="Baker S.E."/>
            <person name="Ciuffetti L.M."/>
            <person name="Grigoriev I.V."/>
            <person name="Zhong S."/>
            <person name="Turgeon B.G."/>
        </authorList>
    </citation>
    <scope>NUCLEOTIDE SEQUENCE [LARGE SCALE GENOMIC DNA]</scope>
    <source>
        <strain evidence="3">28A</strain>
    </source>
</reference>
<accession>R0K4Y6</accession>
<dbReference type="RefSeq" id="XP_008024187.1">
    <property type="nucleotide sequence ID" value="XM_008025996.1"/>
</dbReference>
<evidence type="ECO:0000313" key="2">
    <source>
        <dbReference type="EMBL" id="EOA88103.1"/>
    </source>
</evidence>
<reference evidence="2 3" key="1">
    <citation type="journal article" date="2012" name="PLoS Pathog.">
        <title>Diverse lifestyles and strategies of plant pathogenesis encoded in the genomes of eighteen Dothideomycetes fungi.</title>
        <authorList>
            <person name="Ohm R.A."/>
            <person name="Feau N."/>
            <person name="Henrissat B."/>
            <person name="Schoch C.L."/>
            <person name="Horwitz B.A."/>
            <person name="Barry K.W."/>
            <person name="Condon B.J."/>
            <person name="Copeland A.C."/>
            <person name="Dhillon B."/>
            <person name="Glaser F."/>
            <person name="Hesse C.N."/>
            <person name="Kosti I."/>
            <person name="LaButti K."/>
            <person name="Lindquist E.A."/>
            <person name="Lucas S."/>
            <person name="Salamov A.A."/>
            <person name="Bradshaw R.E."/>
            <person name="Ciuffetti L."/>
            <person name="Hamelin R.C."/>
            <person name="Kema G.H.J."/>
            <person name="Lawrence C."/>
            <person name="Scott J.A."/>
            <person name="Spatafora J.W."/>
            <person name="Turgeon B.G."/>
            <person name="de Wit P.J.G.M."/>
            <person name="Zhong S."/>
            <person name="Goodwin S.B."/>
            <person name="Grigoriev I.V."/>
        </authorList>
    </citation>
    <scope>NUCLEOTIDE SEQUENCE [LARGE SCALE GENOMIC DNA]</scope>
    <source>
        <strain evidence="3">28A</strain>
    </source>
</reference>
<dbReference type="EMBL" id="KB908548">
    <property type="protein sequence ID" value="EOA88103.1"/>
    <property type="molecule type" value="Genomic_DNA"/>
</dbReference>
<sequence length="98" mass="10207">MKFSTVAFMIAAFSATSSWAAPAETSTSENTVANMPEGISGALVGADGTFLAESSKDCGAGSCIFHDSELCNDRCKHCGYKRGACCGPFSLTCCCYYS</sequence>
<feature type="signal peptide" evidence="1">
    <location>
        <begin position="1"/>
        <end position="20"/>
    </location>
</feature>
<protein>
    <submittedName>
        <fullName evidence="2">Uncharacterized protein</fullName>
    </submittedName>
</protein>
<gene>
    <name evidence="2" type="ORF">SETTUDRAFT_168529</name>
</gene>
<organism evidence="2 3">
    <name type="scientific">Exserohilum turcicum (strain 28A)</name>
    <name type="common">Northern leaf blight fungus</name>
    <name type="synonym">Setosphaeria turcica</name>
    <dbReference type="NCBI Taxonomy" id="671987"/>
    <lineage>
        <taxon>Eukaryota</taxon>
        <taxon>Fungi</taxon>
        <taxon>Dikarya</taxon>
        <taxon>Ascomycota</taxon>
        <taxon>Pezizomycotina</taxon>
        <taxon>Dothideomycetes</taxon>
        <taxon>Pleosporomycetidae</taxon>
        <taxon>Pleosporales</taxon>
        <taxon>Pleosporineae</taxon>
        <taxon>Pleosporaceae</taxon>
        <taxon>Exserohilum</taxon>
    </lineage>
</organism>
<dbReference type="GeneID" id="19400575"/>
<evidence type="ECO:0000256" key="1">
    <source>
        <dbReference type="SAM" id="SignalP"/>
    </source>
</evidence>
<keyword evidence="3" id="KW-1185">Reference proteome</keyword>
<dbReference type="AlphaFoldDB" id="R0K4Y6"/>
<name>R0K4Y6_EXST2</name>